<dbReference type="Proteomes" id="UP000268059">
    <property type="component" value="Chromosome"/>
</dbReference>
<dbReference type="AlphaFoldDB" id="A0A3G9JL52"/>
<dbReference type="InterPro" id="IPR050921">
    <property type="entry name" value="T4SS_GSP_E_ATPase"/>
</dbReference>
<comment type="similarity">
    <text evidence="1">Belongs to the GSP E family.</text>
</comment>
<evidence type="ECO:0000313" key="4">
    <source>
        <dbReference type="Proteomes" id="UP000268059"/>
    </source>
</evidence>
<keyword evidence="4" id="KW-1185">Reference proteome</keyword>
<dbReference type="InterPro" id="IPR003593">
    <property type="entry name" value="AAA+_ATPase"/>
</dbReference>
<dbReference type="KEGG" id="ebm:SG0102_16550"/>
<sequence length="350" mass="39176">MNILDQVLEKARFSNFSDVHIDEKGQVLTRLDGKLMPFPNMTFTAEQTKEMIRTLIEKEDTSRLERQEDLDFVYVESSFRYRVNVYAQQGALSAAIRVIYENIRTLDELGLPSVLSSFTKEPRGLVLLTGPTGSGKSTTLAAMIDEINHTRPCHILTIEDPVEYLYHEDKALIHQREIGHDVDSFATALRSAMREDPDVVLVGEMRDFETIQATITLAETGHLVFSTLHTIGAAKTIDRIIDVFPNHQQAQVRVQLAGVLKAVVTQTLLPRVDTNGRVAATEIMIVNEAISNLIRENKGHQINSMIQTGAKVGMETLNASLAKLIRAGKISRESAFAITDNPNELRELFY</sequence>
<accession>A0A3G9JL52</accession>
<evidence type="ECO:0000259" key="2">
    <source>
        <dbReference type="PROSITE" id="PS00662"/>
    </source>
</evidence>
<dbReference type="RefSeq" id="WP_125119552.1">
    <property type="nucleotide sequence ID" value="NZ_AP019309.1"/>
</dbReference>
<dbReference type="InParanoid" id="A0A3G9JL52"/>
<reference evidence="3 4" key="1">
    <citation type="submission" date="2018-11" db="EMBL/GenBank/DDBJ databases">
        <title>Novel Erysipelotrichaceae bacterium isolated from small intestine of a swine.</title>
        <authorList>
            <person name="Kim J.S."/>
            <person name="Choe H."/>
            <person name="Lee Y.R."/>
            <person name="Kim K.M."/>
            <person name="Park D.S."/>
        </authorList>
    </citation>
    <scope>NUCLEOTIDE SEQUENCE [LARGE SCALE GENOMIC DNA]</scope>
    <source>
        <strain evidence="3 4">SG0102</strain>
    </source>
</reference>
<protein>
    <submittedName>
        <fullName evidence="3">Twitching motility protein PilT</fullName>
    </submittedName>
</protein>
<dbReference type="Gene3D" id="3.40.50.300">
    <property type="entry name" value="P-loop containing nucleotide triphosphate hydrolases"/>
    <property type="match status" value="1"/>
</dbReference>
<dbReference type="PANTHER" id="PTHR30486:SF16">
    <property type="entry name" value="TWITCHING MOTILITY PROTEIN PILT"/>
    <property type="match status" value="1"/>
</dbReference>
<dbReference type="EMBL" id="AP019309">
    <property type="protein sequence ID" value="BBH26721.1"/>
    <property type="molecule type" value="Genomic_DNA"/>
</dbReference>
<dbReference type="PANTHER" id="PTHR30486">
    <property type="entry name" value="TWITCHING MOTILITY PROTEIN PILT"/>
    <property type="match status" value="1"/>
</dbReference>
<name>A0A3G9JL52_9FIRM</name>
<evidence type="ECO:0000256" key="1">
    <source>
        <dbReference type="ARBA" id="ARBA00006611"/>
    </source>
</evidence>
<dbReference type="Pfam" id="PF00437">
    <property type="entry name" value="T2SSE"/>
    <property type="match status" value="1"/>
</dbReference>
<dbReference type="CDD" id="cd01131">
    <property type="entry name" value="PilT"/>
    <property type="match status" value="1"/>
</dbReference>
<organism evidence="3 4">
    <name type="scientific">Intestinibaculum porci</name>
    <dbReference type="NCBI Taxonomy" id="2487118"/>
    <lineage>
        <taxon>Bacteria</taxon>
        <taxon>Bacillati</taxon>
        <taxon>Bacillota</taxon>
        <taxon>Erysipelotrichia</taxon>
        <taxon>Erysipelotrichales</taxon>
        <taxon>Erysipelotrichaceae</taxon>
        <taxon>Intestinibaculum</taxon>
    </lineage>
</organism>
<evidence type="ECO:0000313" key="3">
    <source>
        <dbReference type="EMBL" id="BBH26721.1"/>
    </source>
</evidence>
<dbReference type="GO" id="GO:0016887">
    <property type="term" value="F:ATP hydrolysis activity"/>
    <property type="evidence" value="ECO:0007669"/>
    <property type="project" value="InterPro"/>
</dbReference>
<dbReference type="SUPFAM" id="SSF52540">
    <property type="entry name" value="P-loop containing nucleoside triphosphate hydrolases"/>
    <property type="match status" value="1"/>
</dbReference>
<gene>
    <name evidence="3" type="primary">pilT</name>
    <name evidence="3" type="ORF">SG0102_16550</name>
</gene>
<dbReference type="Gene3D" id="3.30.450.90">
    <property type="match status" value="1"/>
</dbReference>
<dbReference type="GO" id="GO:0005524">
    <property type="term" value="F:ATP binding"/>
    <property type="evidence" value="ECO:0007669"/>
    <property type="project" value="InterPro"/>
</dbReference>
<dbReference type="NCBIfam" id="TIGR01420">
    <property type="entry name" value="pilT_fam"/>
    <property type="match status" value="1"/>
</dbReference>
<proteinExistence type="inferred from homology"/>
<dbReference type="InterPro" id="IPR001482">
    <property type="entry name" value="T2SS/T4SS_dom"/>
</dbReference>
<dbReference type="InterPro" id="IPR006321">
    <property type="entry name" value="PilT/PilU"/>
</dbReference>
<dbReference type="InterPro" id="IPR027417">
    <property type="entry name" value="P-loop_NTPase"/>
</dbReference>
<dbReference type="OrthoDB" id="9808272at2"/>
<dbReference type="PROSITE" id="PS00662">
    <property type="entry name" value="T2SP_E"/>
    <property type="match status" value="1"/>
</dbReference>
<dbReference type="SMART" id="SM00382">
    <property type="entry name" value="AAA"/>
    <property type="match status" value="1"/>
</dbReference>
<feature type="domain" description="Bacterial type II secretion system protein E" evidence="2">
    <location>
        <begin position="193"/>
        <end position="207"/>
    </location>
</feature>